<accession>A0A2K3KKF2</accession>
<sequence length="45" mass="4851">MNFDVVEVVAERTEEHKAVDSLVVDSLVVDSLVVEGNLVVDIPVA</sequence>
<proteinExistence type="predicted"/>
<protein>
    <submittedName>
        <fullName evidence="1">Uncharacterized protein</fullName>
    </submittedName>
</protein>
<dbReference type="AlphaFoldDB" id="A0A2K3KKF2"/>
<dbReference type="Proteomes" id="UP000236291">
    <property type="component" value="Unassembled WGS sequence"/>
</dbReference>
<comment type="caution">
    <text evidence="1">The sequence shown here is derived from an EMBL/GenBank/DDBJ whole genome shotgun (WGS) entry which is preliminary data.</text>
</comment>
<organism evidence="1 2">
    <name type="scientific">Trifolium pratense</name>
    <name type="common">Red clover</name>
    <dbReference type="NCBI Taxonomy" id="57577"/>
    <lineage>
        <taxon>Eukaryota</taxon>
        <taxon>Viridiplantae</taxon>
        <taxon>Streptophyta</taxon>
        <taxon>Embryophyta</taxon>
        <taxon>Tracheophyta</taxon>
        <taxon>Spermatophyta</taxon>
        <taxon>Magnoliopsida</taxon>
        <taxon>eudicotyledons</taxon>
        <taxon>Gunneridae</taxon>
        <taxon>Pentapetalae</taxon>
        <taxon>rosids</taxon>
        <taxon>fabids</taxon>
        <taxon>Fabales</taxon>
        <taxon>Fabaceae</taxon>
        <taxon>Papilionoideae</taxon>
        <taxon>50 kb inversion clade</taxon>
        <taxon>NPAAA clade</taxon>
        <taxon>Hologalegina</taxon>
        <taxon>IRL clade</taxon>
        <taxon>Trifolieae</taxon>
        <taxon>Trifolium</taxon>
    </lineage>
</organism>
<evidence type="ECO:0000313" key="2">
    <source>
        <dbReference type="Proteomes" id="UP000236291"/>
    </source>
</evidence>
<gene>
    <name evidence="1" type="ORF">L195_g055279</name>
</gene>
<dbReference type="EMBL" id="ASHM01100066">
    <property type="protein sequence ID" value="PNX66785.1"/>
    <property type="molecule type" value="Genomic_DNA"/>
</dbReference>
<reference evidence="1 2" key="2">
    <citation type="journal article" date="2017" name="Front. Plant Sci.">
        <title>Gene Classification and Mining of Molecular Markers Useful in Red Clover (Trifolium pratense) Breeding.</title>
        <authorList>
            <person name="Istvanek J."/>
            <person name="Dluhosova J."/>
            <person name="Dluhos P."/>
            <person name="Patkova L."/>
            <person name="Nedelnik J."/>
            <person name="Repkova J."/>
        </authorList>
    </citation>
    <scope>NUCLEOTIDE SEQUENCE [LARGE SCALE GENOMIC DNA]</scope>
    <source>
        <strain evidence="2">cv. Tatra</strain>
        <tissue evidence="1">Young leaves</tissue>
    </source>
</reference>
<name>A0A2K3KKF2_TRIPR</name>
<feature type="non-terminal residue" evidence="1">
    <location>
        <position position="45"/>
    </location>
</feature>
<evidence type="ECO:0000313" key="1">
    <source>
        <dbReference type="EMBL" id="PNX66785.1"/>
    </source>
</evidence>
<reference evidence="1 2" key="1">
    <citation type="journal article" date="2014" name="Am. J. Bot.">
        <title>Genome assembly and annotation for red clover (Trifolium pratense; Fabaceae).</title>
        <authorList>
            <person name="Istvanek J."/>
            <person name="Jaros M."/>
            <person name="Krenek A."/>
            <person name="Repkova J."/>
        </authorList>
    </citation>
    <scope>NUCLEOTIDE SEQUENCE [LARGE SCALE GENOMIC DNA]</scope>
    <source>
        <strain evidence="2">cv. Tatra</strain>
        <tissue evidence="1">Young leaves</tissue>
    </source>
</reference>